<dbReference type="InterPro" id="IPR027417">
    <property type="entry name" value="P-loop_NTPase"/>
</dbReference>
<evidence type="ECO:0000256" key="1">
    <source>
        <dbReference type="ARBA" id="ARBA00022741"/>
    </source>
</evidence>
<dbReference type="InterPro" id="IPR012340">
    <property type="entry name" value="NA-bd_OB-fold"/>
</dbReference>
<dbReference type="Gene3D" id="1.10.150.20">
    <property type="entry name" value="5' to 3' exonuclease, C-terminal subdomain"/>
    <property type="match status" value="1"/>
</dbReference>
<evidence type="ECO:0000256" key="2">
    <source>
        <dbReference type="ARBA" id="ARBA00022763"/>
    </source>
</evidence>
<evidence type="ECO:0000256" key="3">
    <source>
        <dbReference type="ARBA" id="ARBA00022801"/>
    </source>
</evidence>
<feature type="domain" description="Helicase ATP-binding" evidence="9">
    <location>
        <begin position="275"/>
        <end position="431"/>
    </location>
</feature>
<evidence type="ECO:0000256" key="7">
    <source>
        <dbReference type="ARBA" id="ARBA00023204"/>
    </source>
</evidence>
<keyword evidence="1" id="KW-0547">Nucleotide-binding</keyword>
<evidence type="ECO:0000256" key="5">
    <source>
        <dbReference type="ARBA" id="ARBA00022840"/>
    </source>
</evidence>
<organism evidence="11 12">
    <name type="scientific">Candidatus Woesebacteria bacterium RBG_13_46_13</name>
    <dbReference type="NCBI Taxonomy" id="1802479"/>
    <lineage>
        <taxon>Bacteria</taxon>
        <taxon>Candidatus Woeseibacteriota</taxon>
    </lineage>
</organism>
<dbReference type="InterPro" id="IPR014001">
    <property type="entry name" value="Helicase_ATP-bd"/>
</dbReference>
<dbReference type="PROSITE" id="PS51192">
    <property type="entry name" value="HELICASE_ATP_BIND_1"/>
    <property type="match status" value="1"/>
</dbReference>
<dbReference type="PROSITE" id="PS51194">
    <property type="entry name" value="HELICASE_CTER"/>
    <property type="match status" value="1"/>
</dbReference>
<reference evidence="11 12" key="1">
    <citation type="journal article" date="2016" name="Nat. Commun.">
        <title>Thousands of microbial genomes shed light on interconnected biogeochemical processes in an aquifer system.</title>
        <authorList>
            <person name="Anantharaman K."/>
            <person name="Brown C.T."/>
            <person name="Hug L.A."/>
            <person name="Sharon I."/>
            <person name="Castelle C.J."/>
            <person name="Probst A.J."/>
            <person name="Thomas B.C."/>
            <person name="Singh A."/>
            <person name="Wilkins M.J."/>
            <person name="Karaoz U."/>
            <person name="Brodie E.L."/>
            <person name="Williams K.H."/>
            <person name="Hubbard S.S."/>
            <person name="Banfield J.F."/>
        </authorList>
    </citation>
    <scope>NUCLEOTIDE SEQUENCE [LARGE SCALE GENOMIC DNA]</scope>
</reference>
<dbReference type="GO" id="GO:0003678">
    <property type="term" value="F:DNA helicase activity"/>
    <property type="evidence" value="ECO:0007669"/>
    <property type="project" value="TreeGrafter"/>
</dbReference>
<dbReference type="InterPro" id="IPR045562">
    <property type="entry name" value="RecG_dom3_C"/>
</dbReference>
<dbReference type="PANTHER" id="PTHR47964">
    <property type="entry name" value="ATP-DEPENDENT DNA HELICASE HOMOLOG RECG, CHLOROPLASTIC"/>
    <property type="match status" value="1"/>
</dbReference>
<dbReference type="Pfam" id="PF00270">
    <property type="entry name" value="DEAD"/>
    <property type="match status" value="1"/>
</dbReference>
<accession>A0A1F7X3G6</accession>
<feature type="domain" description="Helicase C-terminal" evidence="10">
    <location>
        <begin position="450"/>
        <end position="613"/>
    </location>
</feature>
<dbReference type="GO" id="GO:0006281">
    <property type="term" value="P:DNA repair"/>
    <property type="evidence" value="ECO:0007669"/>
    <property type="project" value="UniProtKB-KW"/>
</dbReference>
<dbReference type="GO" id="GO:0005524">
    <property type="term" value="F:ATP binding"/>
    <property type="evidence" value="ECO:0007669"/>
    <property type="project" value="UniProtKB-KW"/>
</dbReference>
<evidence type="ECO:0000259" key="10">
    <source>
        <dbReference type="PROSITE" id="PS51194"/>
    </source>
</evidence>
<evidence type="ECO:0000313" key="12">
    <source>
        <dbReference type="Proteomes" id="UP000176778"/>
    </source>
</evidence>
<dbReference type="Pfam" id="PF00271">
    <property type="entry name" value="Helicase_C"/>
    <property type="match status" value="1"/>
</dbReference>
<evidence type="ECO:0000256" key="6">
    <source>
        <dbReference type="ARBA" id="ARBA00023125"/>
    </source>
</evidence>
<keyword evidence="6" id="KW-0238">DNA-binding</keyword>
<dbReference type="InterPro" id="IPR001650">
    <property type="entry name" value="Helicase_C-like"/>
</dbReference>
<name>A0A1F7X3G6_9BACT</name>
<dbReference type="Pfam" id="PF19833">
    <property type="entry name" value="RecG_dom3_C"/>
    <property type="match status" value="1"/>
</dbReference>
<dbReference type="InterPro" id="IPR033454">
    <property type="entry name" value="RecG_wedge"/>
</dbReference>
<dbReference type="Proteomes" id="UP000176778">
    <property type="component" value="Unassembled WGS sequence"/>
</dbReference>
<proteinExistence type="predicted"/>
<comment type="caution">
    <text evidence="11">The sequence shown here is derived from an EMBL/GenBank/DDBJ whole genome shotgun (WGS) entry which is preliminary data.</text>
</comment>
<keyword evidence="5" id="KW-0067">ATP-binding</keyword>
<dbReference type="STRING" id="1802479.A2Y68_03220"/>
<keyword evidence="7" id="KW-0234">DNA repair</keyword>
<dbReference type="Gene3D" id="3.40.50.300">
    <property type="entry name" value="P-loop containing nucleotide triphosphate hydrolases"/>
    <property type="match status" value="2"/>
</dbReference>
<evidence type="ECO:0000256" key="8">
    <source>
        <dbReference type="ARBA" id="ARBA00049819"/>
    </source>
</evidence>
<dbReference type="SMART" id="SM00490">
    <property type="entry name" value="HELICc"/>
    <property type="match status" value="1"/>
</dbReference>
<dbReference type="EMBL" id="MGFR01000003">
    <property type="protein sequence ID" value="OGM09622.1"/>
    <property type="molecule type" value="Genomic_DNA"/>
</dbReference>
<protein>
    <recommendedName>
        <fullName evidence="8">Probable DNA 3'-5' helicase RecG</fullName>
    </recommendedName>
</protein>
<dbReference type="SUPFAM" id="SSF52540">
    <property type="entry name" value="P-loop containing nucleoside triphosphate hydrolases"/>
    <property type="match status" value="2"/>
</dbReference>
<keyword evidence="3" id="KW-0378">Hydrolase</keyword>
<keyword evidence="4" id="KW-0347">Helicase</keyword>
<dbReference type="GO" id="GO:0003677">
    <property type="term" value="F:DNA binding"/>
    <property type="evidence" value="ECO:0007669"/>
    <property type="project" value="UniProtKB-KW"/>
</dbReference>
<dbReference type="InterPro" id="IPR011545">
    <property type="entry name" value="DEAD/DEAH_box_helicase_dom"/>
</dbReference>
<dbReference type="NCBIfam" id="NF008168">
    <property type="entry name" value="PRK10917.2-2"/>
    <property type="match status" value="1"/>
</dbReference>
<evidence type="ECO:0000313" key="11">
    <source>
        <dbReference type="EMBL" id="OGM09622.1"/>
    </source>
</evidence>
<dbReference type="InterPro" id="IPR047112">
    <property type="entry name" value="RecG/Mfd"/>
</dbReference>
<evidence type="ECO:0000256" key="4">
    <source>
        <dbReference type="ARBA" id="ARBA00022806"/>
    </source>
</evidence>
<dbReference type="AlphaFoldDB" id="A0A1F7X3G6"/>
<dbReference type="SMART" id="SM00487">
    <property type="entry name" value="DEXDc"/>
    <property type="match status" value="1"/>
</dbReference>
<dbReference type="Pfam" id="PF17191">
    <property type="entry name" value="RecG_wedge"/>
    <property type="match status" value="1"/>
</dbReference>
<keyword evidence="2" id="KW-0227">DNA damage</keyword>
<gene>
    <name evidence="11" type="ORF">A2Y68_03220</name>
</gene>
<sequence>MYLNSPVEELPLVGPSYARRLNNLGIVSIKDLLYHVPHRYLDFRVSSPVRAAAPEDVLTIRGKVVSIKNQYTRSGRKIQIGEVEDASGKITVVWFNQPFLVRVLFPEAEISLAGKVGFFSGRKALISPEYELIKQGKTSIHTSGLVPIYPETFGLSSKWLRGRIAETLASLGSTIKETLPLKFIKSEGLIPLTDAIHAVHHPASEDEAEKGRQRLAFDELLELQLTSISRKAGWKNNQTGHTLAFEESDVDKFIDSLPFALTASQQSAVEEILGDLTRAWPMNRLLEGDVGSGKTVVAAIAAFVCFINGLQTAVMAPTQILAQQHYETLQRIFKPFKLRVALITSGLVKKDLGRTDIFVGTHALLNKKGLFENVGLVVIDEQHRFGVEQRALLVKQVGKKKLMPHILTMTATPIPRTVALTLYGDLDLSVLKELPGGRQKITTWIVPPAKRPKAMTWVKDEILKDKVQAFLICPLIEESDKETMQSVKAAAKEYAEQKKIFSELSFGLIHGKLSGKDKDRVMSDFRKGKIDVLVATPVVEVGIDVANATIMLIEGSERFGLAQLHQLRGRVGRGEKKSYCLIFSDSAAPRVLTRLAALEKGISGFELAELDLSLRGPGEVFGTRQHGFPELKIASWQDTELIQKAKRVAQMLSDKGFVLATKASMV</sequence>
<dbReference type="SUPFAM" id="SSF50249">
    <property type="entry name" value="Nucleic acid-binding proteins"/>
    <property type="match status" value="1"/>
</dbReference>
<dbReference type="PANTHER" id="PTHR47964:SF1">
    <property type="entry name" value="ATP-DEPENDENT DNA HELICASE HOMOLOG RECG, CHLOROPLASTIC"/>
    <property type="match status" value="1"/>
</dbReference>
<dbReference type="CDD" id="cd04488">
    <property type="entry name" value="RecG_wedge_OBF"/>
    <property type="match status" value="1"/>
</dbReference>
<evidence type="ECO:0000259" key="9">
    <source>
        <dbReference type="PROSITE" id="PS51192"/>
    </source>
</evidence>
<dbReference type="GO" id="GO:0016787">
    <property type="term" value="F:hydrolase activity"/>
    <property type="evidence" value="ECO:0007669"/>
    <property type="project" value="UniProtKB-KW"/>
</dbReference>
<dbReference type="Gene3D" id="2.40.50.140">
    <property type="entry name" value="Nucleic acid-binding proteins"/>
    <property type="match status" value="1"/>
</dbReference>